<gene>
    <name evidence="1" type="ORF">ACFFQA_31090</name>
</gene>
<keyword evidence="2" id="KW-1185">Reference proteome</keyword>
<comment type="caution">
    <text evidence="1">The sequence shown here is derived from an EMBL/GenBank/DDBJ whole genome shotgun (WGS) entry which is preliminary data.</text>
</comment>
<dbReference type="SUPFAM" id="SSF53756">
    <property type="entry name" value="UDP-Glycosyltransferase/glycogen phosphorylase"/>
    <property type="match status" value="1"/>
</dbReference>
<evidence type="ECO:0000313" key="1">
    <source>
        <dbReference type="EMBL" id="MFB9908404.1"/>
    </source>
</evidence>
<evidence type="ECO:0000313" key="2">
    <source>
        <dbReference type="Proteomes" id="UP001589693"/>
    </source>
</evidence>
<dbReference type="EMBL" id="JBHLZU010000027">
    <property type="protein sequence ID" value="MFB9908404.1"/>
    <property type="molecule type" value="Genomic_DNA"/>
</dbReference>
<accession>A0ABV6A858</accession>
<evidence type="ECO:0008006" key="3">
    <source>
        <dbReference type="Google" id="ProtNLM"/>
    </source>
</evidence>
<organism evidence="1 2">
    <name type="scientific">Allokutzneria oryzae</name>
    <dbReference type="NCBI Taxonomy" id="1378989"/>
    <lineage>
        <taxon>Bacteria</taxon>
        <taxon>Bacillati</taxon>
        <taxon>Actinomycetota</taxon>
        <taxon>Actinomycetes</taxon>
        <taxon>Pseudonocardiales</taxon>
        <taxon>Pseudonocardiaceae</taxon>
        <taxon>Allokutzneria</taxon>
    </lineage>
</organism>
<dbReference type="Proteomes" id="UP001589693">
    <property type="component" value="Unassembled WGS sequence"/>
</dbReference>
<name>A0ABV6A858_9PSEU</name>
<sequence>MARYRGQPDERATFQYSRTVLAVGRTVTSTARLLDVLPLLERDRRVQTVFTIAPGSGFSDGVAALLSRAGAKVVPWERAVEARYDLAISASANGDLHLLKAPLLLIPHGAGHNKLLGRSGQVSGLAREQLVHNGKVTPSVIALSHSDQLGTVARTCPEARDRAVVVGDPCHDRMRASEWARWRYREDLGVGDRHLVLVSSTWGPESLFGTTRDLPERLARELPVDEYLVVVAVHPNVEDFHGTRQLESWLGVGFLPPHTGWQAALIAADTVIGDHGSLALYATAMGVPVLLGAFADSEIAPGSPMAELGALAARLDHDRPIRPQLDDLVAWQDVARRTFDQRGEAAARLRRLMYRLLGLDEPATPAELPALPSPVPRLAEPPSYFVASRCLDGNIVELERFPTHELVSELPGRHIVATREAGLRQLQAAGVLLLPEDADPARWLAEHPACGVVGVVTGPRTCLVWLRDGRRLRMTTSGGPADLLPSAVHAWVSSGRVAEELKRGLRVNGTSVEAC</sequence>
<protein>
    <recommendedName>
        <fullName evidence="3">Translation initiation factor 2</fullName>
    </recommendedName>
</protein>
<dbReference type="RefSeq" id="WP_377860091.1">
    <property type="nucleotide sequence ID" value="NZ_JBHLZU010000027.1"/>
</dbReference>
<proteinExistence type="predicted"/>
<reference evidence="1 2" key="1">
    <citation type="submission" date="2024-09" db="EMBL/GenBank/DDBJ databases">
        <authorList>
            <person name="Sun Q."/>
            <person name="Mori K."/>
        </authorList>
    </citation>
    <scope>NUCLEOTIDE SEQUENCE [LARGE SCALE GENOMIC DNA]</scope>
    <source>
        <strain evidence="1 2">TBRC 7907</strain>
    </source>
</reference>